<sequence>MTTPIRSRFATTLLATVCLLAVLVFTGCSKDRHVYRSTAVAPKSVSIVSVETGNTLWTKNVPIGEQLLLDFSRKGKGGEEWRSPNIPADKVEWETWTLDSIAEYGGNKMKGGTKTNSGSVDLPGQAIMIKVDILDPEVGTAG</sequence>
<dbReference type="AlphaFoldDB" id="A0A7X0LKM1"/>
<proteinExistence type="predicted"/>
<name>A0A7X0LKM1_9BACT</name>
<organism evidence="1 2">
    <name type="scientific">Algisphaera agarilytica</name>
    <dbReference type="NCBI Taxonomy" id="1385975"/>
    <lineage>
        <taxon>Bacteria</taxon>
        <taxon>Pseudomonadati</taxon>
        <taxon>Planctomycetota</taxon>
        <taxon>Phycisphaerae</taxon>
        <taxon>Phycisphaerales</taxon>
        <taxon>Phycisphaeraceae</taxon>
        <taxon>Algisphaera</taxon>
    </lineage>
</organism>
<dbReference type="Proteomes" id="UP000541810">
    <property type="component" value="Unassembled WGS sequence"/>
</dbReference>
<protein>
    <submittedName>
        <fullName evidence="1">Uncharacterized protein</fullName>
    </submittedName>
</protein>
<evidence type="ECO:0000313" key="2">
    <source>
        <dbReference type="Proteomes" id="UP000541810"/>
    </source>
</evidence>
<accession>A0A7X0LKM1</accession>
<keyword evidence="2" id="KW-1185">Reference proteome</keyword>
<gene>
    <name evidence="1" type="ORF">HNQ40_001795</name>
</gene>
<comment type="caution">
    <text evidence="1">The sequence shown here is derived from an EMBL/GenBank/DDBJ whole genome shotgun (WGS) entry which is preliminary data.</text>
</comment>
<dbReference type="PROSITE" id="PS51257">
    <property type="entry name" value="PROKAR_LIPOPROTEIN"/>
    <property type="match status" value="1"/>
</dbReference>
<dbReference type="EMBL" id="JACHGY010000001">
    <property type="protein sequence ID" value="MBB6429989.1"/>
    <property type="molecule type" value="Genomic_DNA"/>
</dbReference>
<dbReference type="RefSeq" id="WP_184677536.1">
    <property type="nucleotide sequence ID" value="NZ_JACHGY010000001.1"/>
</dbReference>
<evidence type="ECO:0000313" key="1">
    <source>
        <dbReference type="EMBL" id="MBB6429989.1"/>
    </source>
</evidence>
<reference evidence="1 2" key="1">
    <citation type="submission" date="2020-08" db="EMBL/GenBank/DDBJ databases">
        <title>Genomic Encyclopedia of Type Strains, Phase IV (KMG-IV): sequencing the most valuable type-strain genomes for metagenomic binning, comparative biology and taxonomic classification.</title>
        <authorList>
            <person name="Goeker M."/>
        </authorList>
    </citation>
    <scope>NUCLEOTIDE SEQUENCE [LARGE SCALE GENOMIC DNA]</scope>
    <source>
        <strain evidence="1 2">DSM 103725</strain>
    </source>
</reference>